<dbReference type="GO" id="GO:0007165">
    <property type="term" value="P:signal transduction"/>
    <property type="evidence" value="ECO:0007669"/>
    <property type="project" value="UniProtKB-KW"/>
</dbReference>
<dbReference type="Gene3D" id="1.10.287.950">
    <property type="entry name" value="Methyl-accepting chemotaxis protein"/>
    <property type="match status" value="1"/>
</dbReference>
<dbReference type="PROSITE" id="PS50111">
    <property type="entry name" value="CHEMOTAXIS_TRANSDUC_2"/>
    <property type="match status" value="1"/>
</dbReference>
<evidence type="ECO:0000256" key="2">
    <source>
        <dbReference type="ARBA" id="ARBA00022475"/>
    </source>
</evidence>
<dbReference type="EMBL" id="MJAT01000037">
    <property type="protein sequence ID" value="OEH84576.1"/>
    <property type="molecule type" value="Genomic_DNA"/>
</dbReference>
<dbReference type="Gene3D" id="1.10.8.500">
    <property type="entry name" value="HAMP domain in histidine kinase"/>
    <property type="match status" value="1"/>
</dbReference>
<keyword evidence="8" id="KW-0175">Coiled coil</keyword>
<keyword evidence="5 9" id="KW-0472">Membrane</keyword>
<dbReference type="SUPFAM" id="SSF58104">
    <property type="entry name" value="Methyl-accepting chemotaxis protein (MCP) signaling domain"/>
    <property type="match status" value="1"/>
</dbReference>
<reference evidence="11 12" key="1">
    <citation type="submission" date="2016-09" db="EMBL/GenBank/DDBJ databases">
        <title>Desulfuribacillus arsenicus sp. nov., an obligately anaerobic, dissimilatory arsenic- and antimonate-reducing bacterium isolated from anoxic sediments.</title>
        <authorList>
            <person name="Abin C.A."/>
            <person name="Hollibaugh J.T."/>
        </authorList>
    </citation>
    <scope>NUCLEOTIDE SEQUENCE [LARGE SCALE GENOMIC DNA]</scope>
    <source>
        <strain evidence="11 12">MLFW-2</strain>
    </source>
</reference>
<dbReference type="CDD" id="cd11386">
    <property type="entry name" value="MCP_signal"/>
    <property type="match status" value="1"/>
</dbReference>
<evidence type="ECO:0000313" key="12">
    <source>
        <dbReference type="Proteomes" id="UP000095255"/>
    </source>
</evidence>
<organism evidence="11 12">
    <name type="scientific">Desulfuribacillus stibiiarsenatis</name>
    <dbReference type="NCBI Taxonomy" id="1390249"/>
    <lineage>
        <taxon>Bacteria</taxon>
        <taxon>Bacillati</taxon>
        <taxon>Bacillota</taxon>
        <taxon>Desulfuribacillia</taxon>
        <taxon>Desulfuribacillales</taxon>
        <taxon>Desulfuribacillaceae</taxon>
        <taxon>Desulfuribacillus</taxon>
    </lineage>
</organism>
<dbReference type="Pfam" id="PF00015">
    <property type="entry name" value="MCPsignal"/>
    <property type="match status" value="1"/>
</dbReference>
<protein>
    <recommendedName>
        <fullName evidence="10">Methyl-accepting transducer domain-containing protein</fullName>
    </recommendedName>
</protein>
<proteinExistence type="predicted"/>
<keyword evidence="6 7" id="KW-0807">Transducer</keyword>
<dbReference type="SMART" id="SM01049">
    <property type="entry name" value="Cache_2"/>
    <property type="match status" value="1"/>
</dbReference>
<gene>
    <name evidence="11" type="ORF">BHU72_08735</name>
</gene>
<evidence type="ECO:0000256" key="1">
    <source>
        <dbReference type="ARBA" id="ARBA00004651"/>
    </source>
</evidence>
<dbReference type="Pfam" id="PF17200">
    <property type="entry name" value="sCache_2"/>
    <property type="match status" value="1"/>
</dbReference>
<comment type="subcellular location">
    <subcellularLocation>
        <location evidence="1">Cell membrane</location>
        <topology evidence="1">Multi-pass membrane protein</topology>
    </subcellularLocation>
</comment>
<evidence type="ECO:0000256" key="3">
    <source>
        <dbReference type="ARBA" id="ARBA00022692"/>
    </source>
</evidence>
<evidence type="ECO:0000256" key="8">
    <source>
        <dbReference type="SAM" id="Coils"/>
    </source>
</evidence>
<feature type="domain" description="Methyl-accepting transducer" evidence="10">
    <location>
        <begin position="290"/>
        <end position="526"/>
    </location>
</feature>
<dbReference type="Proteomes" id="UP000095255">
    <property type="component" value="Unassembled WGS sequence"/>
</dbReference>
<dbReference type="PANTHER" id="PTHR32089:SF112">
    <property type="entry name" value="LYSOZYME-LIKE PROTEIN-RELATED"/>
    <property type="match status" value="1"/>
</dbReference>
<keyword evidence="2" id="KW-1003">Cell membrane</keyword>
<dbReference type="Gene3D" id="3.30.450.20">
    <property type="entry name" value="PAS domain"/>
    <property type="match status" value="1"/>
</dbReference>
<evidence type="ECO:0000256" key="7">
    <source>
        <dbReference type="PROSITE-ProRule" id="PRU00284"/>
    </source>
</evidence>
<dbReference type="InterPro" id="IPR004089">
    <property type="entry name" value="MCPsignal_dom"/>
</dbReference>
<feature type="transmembrane region" description="Helical" evidence="9">
    <location>
        <begin position="196"/>
        <end position="214"/>
    </location>
</feature>
<dbReference type="GO" id="GO:0005886">
    <property type="term" value="C:plasma membrane"/>
    <property type="evidence" value="ECO:0007669"/>
    <property type="project" value="UniProtKB-SubCell"/>
</dbReference>
<dbReference type="InterPro" id="IPR033480">
    <property type="entry name" value="sCache_2"/>
</dbReference>
<sequence>MNLFSSIRGKLGIMVFIPIILFILFSALYTIPKSKEDMFQEKQLQTKNMVEIGVSLLNHYYEMQTAGELTKEEAQAKAIEAIRAVRYGVGQQDYFWINDFQPYIIMHPFRPDLEGTDVSGIKDKEGLLLFVEFAKVAKTQGAGYVPYYWQYYSDKDRVEPKLSYVSTFEPWQWVIGTGVYTTDVNETAAARRNTSLLFVIAITIFSSLLTFFYSNKALIQPLETVKSLGTLMSQGDFTAEIPSKLLNRKDEIGKLGQVFLLIKTNLTEVLLKVQQSSEQVANASNELSASAEETTQATNNMSIAIQSVADGTENQVVSSQETSKAMEEMAIGVGRVAETSSNIADAAKGMLAQSNHGKSSVLQAIEKIGDIQKDSQSTASIISTLHKDSEKISDFIKIIEDISGQTNLLALNAAIEAARAGEAGRGFAVVADEIRKLADQTSNSTKEIYSLVGTIQVNTNQAVSSIKNSETTVNHGIEAIANVEKLFSTIMQSVQSITTEIQDLASVAEQMSAGSEEVSASTAELTTIAQNSGASIQNIAAVSEEQLAAMEEISSSAQMLLDMSEDLKGLISRFKV</sequence>
<keyword evidence="3 9" id="KW-0812">Transmembrane</keyword>
<comment type="caution">
    <text evidence="11">The sequence shown here is derived from an EMBL/GenBank/DDBJ whole genome shotgun (WGS) entry which is preliminary data.</text>
</comment>
<evidence type="ECO:0000259" key="10">
    <source>
        <dbReference type="PROSITE" id="PS50111"/>
    </source>
</evidence>
<dbReference type="CDD" id="cd06225">
    <property type="entry name" value="HAMP"/>
    <property type="match status" value="1"/>
</dbReference>
<dbReference type="AlphaFoldDB" id="A0A1E5L3B9"/>
<dbReference type="RefSeq" id="WP_069703003.1">
    <property type="nucleotide sequence ID" value="NZ_MJAT01000037.1"/>
</dbReference>
<accession>A0A1E5L3B9</accession>
<evidence type="ECO:0000256" key="5">
    <source>
        <dbReference type="ARBA" id="ARBA00023136"/>
    </source>
</evidence>
<evidence type="ECO:0000256" key="9">
    <source>
        <dbReference type="SAM" id="Phobius"/>
    </source>
</evidence>
<name>A0A1E5L3B9_9FIRM</name>
<keyword evidence="4 9" id="KW-1133">Transmembrane helix</keyword>
<keyword evidence="12" id="KW-1185">Reference proteome</keyword>
<dbReference type="SMART" id="SM00283">
    <property type="entry name" value="MA"/>
    <property type="match status" value="1"/>
</dbReference>
<evidence type="ECO:0000256" key="4">
    <source>
        <dbReference type="ARBA" id="ARBA00022989"/>
    </source>
</evidence>
<dbReference type="PANTHER" id="PTHR32089">
    <property type="entry name" value="METHYL-ACCEPTING CHEMOTAXIS PROTEIN MCPB"/>
    <property type="match status" value="1"/>
</dbReference>
<feature type="coiled-coil region" evidence="8">
    <location>
        <begin position="266"/>
        <end position="293"/>
    </location>
</feature>
<dbReference type="OrthoDB" id="9810264at2"/>
<evidence type="ECO:0000313" key="11">
    <source>
        <dbReference type="EMBL" id="OEH84576.1"/>
    </source>
</evidence>
<feature type="transmembrane region" description="Helical" evidence="9">
    <location>
        <begin position="12"/>
        <end position="31"/>
    </location>
</feature>
<dbReference type="STRING" id="1390249.BHU72_08735"/>
<evidence type="ECO:0000256" key="6">
    <source>
        <dbReference type="ARBA" id="ARBA00023224"/>
    </source>
</evidence>